<evidence type="ECO:0000256" key="8">
    <source>
        <dbReference type="ARBA" id="ARBA00022729"/>
    </source>
</evidence>
<comment type="cofactor">
    <cofactor evidence="1">
        <name>heme b</name>
        <dbReference type="ChEBI" id="CHEBI:60344"/>
    </cofactor>
</comment>
<proteinExistence type="inferred from homology"/>
<organism evidence="17 19">
    <name type="scientific">Kurthia zopfii</name>
    <dbReference type="NCBI Taxonomy" id="1650"/>
    <lineage>
        <taxon>Bacteria</taxon>
        <taxon>Bacillati</taxon>
        <taxon>Bacillota</taxon>
        <taxon>Bacilli</taxon>
        <taxon>Bacillales</taxon>
        <taxon>Caryophanaceae</taxon>
        <taxon>Kurthia</taxon>
    </lineage>
</organism>
<keyword evidence="7" id="KW-0479">Metal-binding</keyword>
<feature type="chain" id="PRO_5032312242" description="High-affinity heme uptake system protein IsdE" evidence="15">
    <location>
        <begin position="23"/>
        <end position="289"/>
    </location>
</feature>
<evidence type="ECO:0000256" key="14">
    <source>
        <dbReference type="ARBA" id="ARBA00031463"/>
    </source>
</evidence>
<evidence type="ECO:0000256" key="3">
    <source>
        <dbReference type="ARBA" id="ARBA00015862"/>
    </source>
</evidence>
<keyword evidence="11" id="KW-0564">Palmitate</keyword>
<keyword evidence="20" id="KW-1185">Reference proteome</keyword>
<keyword evidence="12" id="KW-0449">Lipoprotein</keyword>
<keyword evidence="6" id="KW-0349">Heme</keyword>
<reference evidence="17 19" key="1">
    <citation type="submission" date="2018-06" db="EMBL/GenBank/DDBJ databases">
        <authorList>
            <consortium name="Pathogen Informatics"/>
            <person name="Doyle S."/>
        </authorList>
    </citation>
    <scope>NUCLEOTIDE SEQUENCE [LARGE SCALE GENOMIC DNA]</scope>
    <source>
        <strain evidence="17 19">NCTC10597</strain>
    </source>
</reference>
<accession>A0A8B4QCP1</accession>
<dbReference type="Gene3D" id="3.40.50.1980">
    <property type="entry name" value="Nitrogenase molybdenum iron protein domain"/>
    <property type="match status" value="2"/>
</dbReference>
<dbReference type="Proteomes" id="UP000294641">
    <property type="component" value="Unassembled WGS sequence"/>
</dbReference>
<dbReference type="GO" id="GO:0015886">
    <property type="term" value="P:heme transport"/>
    <property type="evidence" value="ECO:0007669"/>
    <property type="project" value="InterPro"/>
</dbReference>
<evidence type="ECO:0000256" key="13">
    <source>
        <dbReference type="ARBA" id="ARBA00031148"/>
    </source>
</evidence>
<dbReference type="Proteomes" id="UP000254330">
    <property type="component" value="Unassembled WGS sequence"/>
</dbReference>
<dbReference type="InterPro" id="IPR050902">
    <property type="entry name" value="ABC_Transporter_SBP"/>
</dbReference>
<evidence type="ECO:0000256" key="11">
    <source>
        <dbReference type="ARBA" id="ARBA00023139"/>
    </source>
</evidence>
<dbReference type="Pfam" id="PF01497">
    <property type="entry name" value="Peripla_BP_2"/>
    <property type="match status" value="1"/>
</dbReference>
<dbReference type="InterPro" id="IPR002491">
    <property type="entry name" value="ABC_transptr_periplasmic_BD"/>
</dbReference>
<dbReference type="GO" id="GO:0020037">
    <property type="term" value="F:heme binding"/>
    <property type="evidence" value="ECO:0007669"/>
    <property type="project" value="InterPro"/>
</dbReference>
<sequence>MKKILFTFAAAALLLSGCGAKGEEQKQSGEPKIVATTMALVDTADQLNIDLAGIPSTSKEIPAKYKNVTQIGQVKKPNMEIVQSLQPTNILSVTSIKPEMEKALNGSKVKATYYNYNSIEKMQNSITQMGEDFDRKEEAKKLNARYDAEIAKINKKIKGKKKPKVLVLLGVPGSYMISTEHSFFGNLVELAGGENVVKAKHSDEEFIASNTEHLFKLQPDIILRASHGFPNQVKAMFDEEFKTNTIWRNFKATKNNRVFDLDETLFGITANINADQSLEKMYELLYEEK</sequence>
<dbReference type="SUPFAM" id="SSF53807">
    <property type="entry name" value="Helical backbone' metal receptor"/>
    <property type="match status" value="1"/>
</dbReference>
<evidence type="ECO:0000256" key="9">
    <source>
        <dbReference type="ARBA" id="ARBA00023004"/>
    </source>
</evidence>
<dbReference type="NCBIfam" id="TIGR03659">
    <property type="entry name" value="IsdE"/>
    <property type="match status" value="1"/>
</dbReference>
<evidence type="ECO:0000256" key="15">
    <source>
        <dbReference type="SAM" id="SignalP"/>
    </source>
</evidence>
<feature type="signal peptide" evidence="15">
    <location>
        <begin position="1"/>
        <end position="22"/>
    </location>
</feature>
<evidence type="ECO:0000256" key="5">
    <source>
        <dbReference type="ARBA" id="ARBA00022475"/>
    </source>
</evidence>
<dbReference type="InterPro" id="IPR019957">
    <property type="entry name" value="ABC_transptr_haem-bd_IsdE"/>
</dbReference>
<evidence type="ECO:0000313" key="19">
    <source>
        <dbReference type="Proteomes" id="UP000254330"/>
    </source>
</evidence>
<evidence type="ECO:0000256" key="4">
    <source>
        <dbReference type="ARBA" id="ARBA00022448"/>
    </source>
</evidence>
<dbReference type="PANTHER" id="PTHR30535:SF36">
    <property type="entry name" value="HIGH-AFFINITY HEME UPTAKE SYSTEM PROTEIN ISDE"/>
    <property type="match status" value="1"/>
</dbReference>
<evidence type="ECO:0000256" key="2">
    <source>
        <dbReference type="ARBA" id="ARBA00008814"/>
    </source>
</evidence>
<dbReference type="GO" id="GO:0016020">
    <property type="term" value="C:membrane"/>
    <property type="evidence" value="ECO:0007669"/>
    <property type="project" value="InterPro"/>
</dbReference>
<evidence type="ECO:0000256" key="12">
    <source>
        <dbReference type="ARBA" id="ARBA00023288"/>
    </source>
</evidence>
<dbReference type="AlphaFoldDB" id="A0A8B4QCP1"/>
<evidence type="ECO:0000259" key="16">
    <source>
        <dbReference type="PROSITE" id="PS50983"/>
    </source>
</evidence>
<dbReference type="RefSeq" id="WP_109348552.1">
    <property type="nucleotide sequence ID" value="NZ_BJUE01000005.1"/>
</dbReference>
<keyword evidence="9" id="KW-0408">Iron</keyword>
<evidence type="ECO:0000256" key="7">
    <source>
        <dbReference type="ARBA" id="ARBA00022723"/>
    </source>
</evidence>
<dbReference type="EMBL" id="UGNP01000001">
    <property type="protein sequence ID" value="STX10462.1"/>
    <property type="molecule type" value="Genomic_DNA"/>
</dbReference>
<dbReference type="OrthoDB" id="66025at2"/>
<feature type="domain" description="Fe/B12 periplasmic-binding" evidence="16">
    <location>
        <begin position="32"/>
        <end position="289"/>
    </location>
</feature>
<dbReference type="PROSITE" id="PS51257">
    <property type="entry name" value="PROKAR_LIPOPROTEIN"/>
    <property type="match status" value="1"/>
</dbReference>
<keyword evidence="5" id="KW-1003">Cell membrane</keyword>
<evidence type="ECO:0000313" key="20">
    <source>
        <dbReference type="Proteomes" id="UP000294641"/>
    </source>
</evidence>
<evidence type="ECO:0000256" key="6">
    <source>
        <dbReference type="ARBA" id="ARBA00022617"/>
    </source>
</evidence>
<dbReference type="EMBL" id="SNZG01000003">
    <property type="protein sequence ID" value="TDR42701.1"/>
    <property type="molecule type" value="Genomic_DNA"/>
</dbReference>
<gene>
    <name evidence="17" type="primary">isdE_1</name>
    <name evidence="18" type="ORF">DFR61_10377</name>
    <name evidence="17" type="ORF">NCTC10597_02208</name>
</gene>
<comment type="similarity">
    <text evidence="2">Belongs to the bacterial solute-binding protein 8 family.</text>
</comment>
<dbReference type="GO" id="GO:0046872">
    <property type="term" value="F:metal ion binding"/>
    <property type="evidence" value="ECO:0007669"/>
    <property type="project" value="UniProtKB-KW"/>
</dbReference>
<protein>
    <recommendedName>
        <fullName evidence="3">High-affinity heme uptake system protein IsdE</fullName>
    </recommendedName>
    <alternativeName>
        <fullName evidence="14">Iron-regulated surface determinant protein E</fullName>
    </alternativeName>
    <alternativeName>
        <fullName evidence="13">Staphylococcal iron-regulated protein F</fullName>
    </alternativeName>
</protein>
<name>A0A8B4QCP1_9BACL</name>
<dbReference type="PROSITE" id="PS50983">
    <property type="entry name" value="FE_B12_PBP"/>
    <property type="match status" value="1"/>
</dbReference>
<evidence type="ECO:0000256" key="1">
    <source>
        <dbReference type="ARBA" id="ARBA00001970"/>
    </source>
</evidence>
<reference evidence="18 20" key="2">
    <citation type="submission" date="2019-03" db="EMBL/GenBank/DDBJ databases">
        <title>Genomic Encyclopedia of Type Strains, Phase IV (KMG-IV): sequencing the most valuable type-strain genomes for metagenomic binning, comparative biology and taxonomic classification.</title>
        <authorList>
            <person name="Goeker M."/>
        </authorList>
    </citation>
    <scope>NUCLEOTIDE SEQUENCE [LARGE SCALE GENOMIC DNA]</scope>
    <source>
        <strain evidence="18 20">DSM 20580</strain>
    </source>
</reference>
<evidence type="ECO:0000313" key="17">
    <source>
        <dbReference type="EMBL" id="STX10462.1"/>
    </source>
</evidence>
<keyword evidence="10" id="KW-0472">Membrane</keyword>
<dbReference type="GO" id="GO:0071281">
    <property type="term" value="P:cellular response to iron ion"/>
    <property type="evidence" value="ECO:0007669"/>
    <property type="project" value="TreeGrafter"/>
</dbReference>
<keyword evidence="4" id="KW-0813">Transport</keyword>
<evidence type="ECO:0000313" key="18">
    <source>
        <dbReference type="EMBL" id="TDR42701.1"/>
    </source>
</evidence>
<dbReference type="PANTHER" id="PTHR30535">
    <property type="entry name" value="VITAMIN B12-BINDING PROTEIN"/>
    <property type="match status" value="1"/>
</dbReference>
<evidence type="ECO:0000256" key="10">
    <source>
        <dbReference type="ARBA" id="ARBA00023136"/>
    </source>
</evidence>
<keyword evidence="8 15" id="KW-0732">Signal</keyword>
<comment type="caution">
    <text evidence="17">The sequence shown here is derived from an EMBL/GenBank/DDBJ whole genome shotgun (WGS) entry which is preliminary data.</text>
</comment>